<dbReference type="PROSITE" id="PS50082">
    <property type="entry name" value="WD_REPEATS_2"/>
    <property type="match status" value="5"/>
</dbReference>
<evidence type="ECO:0000313" key="7">
    <source>
        <dbReference type="EMBL" id="CAL6005815.1"/>
    </source>
</evidence>
<dbReference type="EMBL" id="CATOUU010000517">
    <property type="protein sequence ID" value="CAI9932478.1"/>
    <property type="molecule type" value="Genomic_DNA"/>
</dbReference>
<feature type="repeat" description="WD" evidence="3">
    <location>
        <begin position="1275"/>
        <end position="1307"/>
    </location>
</feature>
<dbReference type="Pfam" id="PF00400">
    <property type="entry name" value="WD40"/>
    <property type="match status" value="7"/>
</dbReference>
<keyword evidence="1 3" id="KW-0853">WD repeat</keyword>
<dbReference type="SUPFAM" id="SSF52540">
    <property type="entry name" value="P-loop containing nucleoside triphosphate hydrolases"/>
    <property type="match status" value="1"/>
</dbReference>
<feature type="coiled-coil region" evidence="4">
    <location>
        <begin position="426"/>
        <end position="453"/>
    </location>
</feature>
<dbReference type="InterPro" id="IPR036322">
    <property type="entry name" value="WD40_repeat_dom_sf"/>
</dbReference>
<gene>
    <name evidence="7" type="ORF">HINF_LOCUS19741</name>
    <name evidence="6" type="ORF">HINF_LOCUS20123</name>
</gene>
<feature type="repeat" description="WD" evidence="3">
    <location>
        <begin position="1233"/>
        <end position="1267"/>
    </location>
</feature>
<feature type="repeat" description="WD" evidence="3">
    <location>
        <begin position="1191"/>
        <end position="1232"/>
    </location>
</feature>
<dbReference type="Gene3D" id="3.40.50.300">
    <property type="entry name" value="P-loop containing nucleotide triphosphate hydrolases"/>
    <property type="match status" value="1"/>
</dbReference>
<dbReference type="Gene3D" id="2.130.10.10">
    <property type="entry name" value="YVTN repeat-like/Quinoprotein amine dehydrogenase"/>
    <property type="match status" value="3"/>
</dbReference>
<dbReference type="PROSITE" id="PS50294">
    <property type="entry name" value="WD_REPEATS_REGION"/>
    <property type="match status" value="5"/>
</dbReference>
<dbReference type="Pfam" id="PF00805">
    <property type="entry name" value="Pentapeptide"/>
    <property type="match status" value="1"/>
</dbReference>
<dbReference type="PROSITE" id="PS00678">
    <property type="entry name" value="WD_REPEATS_1"/>
    <property type="match status" value="2"/>
</dbReference>
<dbReference type="InterPro" id="IPR001680">
    <property type="entry name" value="WD40_rpt"/>
</dbReference>
<evidence type="ECO:0000313" key="8">
    <source>
        <dbReference type="Proteomes" id="UP001642409"/>
    </source>
</evidence>
<name>A0AA86P7P8_9EUKA</name>
<accession>A0AA86P7P8</accession>
<evidence type="ECO:0000259" key="5">
    <source>
        <dbReference type="Pfam" id="PF05729"/>
    </source>
</evidence>
<dbReference type="SUPFAM" id="SSF50978">
    <property type="entry name" value="WD40 repeat-like"/>
    <property type="match status" value="2"/>
</dbReference>
<proteinExistence type="predicted"/>
<reference evidence="7 8" key="2">
    <citation type="submission" date="2024-07" db="EMBL/GenBank/DDBJ databases">
        <authorList>
            <person name="Akdeniz Z."/>
        </authorList>
    </citation>
    <scope>NUCLEOTIDE SEQUENCE [LARGE SCALE GENOMIC DNA]</scope>
</reference>
<keyword evidence="2" id="KW-0677">Repeat</keyword>
<dbReference type="SMART" id="SM00320">
    <property type="entry name" value="WD40"/>
    <property type="match status" value="10"/>
</dbReference>
<sequence length="1553" mass="177961">MGCASALDVNDQKADVAQIQSQIISDRVVMKDAQMIQMISDMQTAADSGEKSKQRSSLHEIQLKSLEYAQYCANPIQIFGKLLDLVVDDSGNPKYELYSFFQKEILHVAQLFMHQMFQRSKQGVLIATETQQNLNNRIKSIRNVVQTSSVEQIGLQYEIDCIDAGINVLGTGQLDLKDQVLEYANKIGSGIKDAVSTDFSSLIQTGKDLISKLGDVGSNKVKETWFLAVMTNYYTLYLLKRNPAHISFVIQQLMIDTADWHVKYSGLDVIESHLEGSKTEIDSILQILTQFLKSTSIDAWKIRNRVAELCIRNSMVKSPVEQLTMIYLHMIKNETNQNVQTTLNNADYIKTQKKALRECWELNKAQEGNELDQLGQQLLKIQDLFYSKSKEQLDLEERSRYEEVVNNIKQRVLFTTQIYQLIDVKSQALERLIEQQNTLLKEMQTRLNIVENVVCGRTVNELISFILGHYRMEQEEWMCRLNMYIPEKGVSDPKNIDNMSLVIDVDECIQNFLKDENKMSMLIQGGVGTGKTIYCQYLIAQLLESRQIVPIYITLPKLQNWEKQMVEETLQELQLTPLEIQKLQDSKTQLLFVVDGYDEIRSYKCLYNTNNLLNWNCKAIFTCRSSHITGDPSYFKYFIPSKFDRSLAFQEVVLVHFNDQQINDYMQRFVQKSQTKLHWDWKVYRTHVDTIPGLRELVTNPFILSMIVTVLPKLVSKRAIAKIQGKLISLDLYEEFIKQWFEKEEDKMFANNVSTDVSDLQKEYEEYCLKLATKMIDTAKTVVEYTSSDKQNQWKNFFDPNNARTTTIRRGAPLNASSKFYSFIHKSIQEYFVAKSGFRQVQQLTVKLDDSLNCSFNEHLIVDKGVFGFYCETIQRYPEFKKQLYQLIEMSKTDKRVSTAAANAFTILNVANESFRNKDFRNVNIRGANLSLAMLDGADFTGADLSNVDFQSAWLVNVKFNEANMNNIQFGEIANILMDSSIICAKYSKTQQFIGCSTGDMNIYDDNYQLNDPKVTILDSANKKIVTVLRDHKDDILSLAFSNDDKYFVSCSQDATINIYTTCNWKLIHTIRYKSFTFIDYSISGNYIFCVSGGHLCIYSSDNFSLIHQFSEYIVSSAQYSKDEQYIICGGNNKTIYIFDIIQRKLIKKIKLECSELYNVVLSQDNKYFACACDQQIQIWDFATYNLVTTLNNHSTDVFTLQFSINNEYLVSGDQNGSISLWDVKQFQLVKQIEAGNSVISSLQFSMDGQTLISGCYDNSVRFWEISLQPPIKQLPGHRAEILEIAYNSCKQLLASCSVDGTVKIWDCDGTLLNTLCGHSDSVLSVCFSPDGEHLLTTSYDQTARLWQVSSGICVKTYNLSSFGLTSSFKNNSEFAIGCFDGSVIFMNINGETSRLNNDGRIERVLFSSDGSLLAFTGQKINIRVVNVQTGEIIVNETNLKVKYSYLAFKDSFYICSKRDTINYKTAKKWEQLTDRFDNVSEEKCKEVFTQYVSDGRYVKIVDKVCIAMFSGNDMTWIKGQHSLNMCRCSINGSKNLSERNQLLITQKMQEAE</sequence>
<protein>
    <submittedName>
        <fullName evidence="6">Pentapeptide repeats-containing protein</fullName>
    </submittedName>
    <submittedName>
        <fullName evidence="7">Pentapeptide_repeats-containing protein</fullName>
    </submittedName>
</protein>
<feature type="repeat" description="WD" evidence="3">
    <location>
        <begin position="1316"/>
        <end position="1357"/>
    </location>
</feature>
<evidence type="ECO:0000256" key="2">
    <source>
        <dbReference type="ARBA" id="ARBA00022737"/>
    </source>
</evidence>
<dbReference type="Gene3D" id="2.160.20.80">
    <property type="entry name" value="E3 ubiquitin-protein ligase SopA"/>
    <property type="match status" value="1"/>
</dbReference>
<evidence type="ECO:0000256" key="3">
    <source>
        <dbReference type="PROSITE-ProRule" id="PRU00221"/>
    </source>
</evidence>
<dbReference type="CDD" id="cd00200">
    <property type="entry name" value="WD40"/>
    <property type="match status" value="1"/>
</dbReference>
<dbReference type="PANTHER" id="PTHR19848:SF8">
    <property type="entry name" value="F-BOX AND WD REPEAT DOMAIN CONTAINING 7"/>
    <property type="match status" value="1"/>
</dbReference>
<keyword evidence="8" id="KW-1185">Reference proteome</keyword>
<dbReference type="Proteomes" id="UP001642409">
    <property type="component" value="Unassembled WGS sequence"/>
</dbReference>
<feature type="repeat" description="WD" evidence="3">
    <location>
        <begin position="1029"/>
        <end position="1070"/>
    </location>
</feature>
<evidence type="ECO:0000256" key="1">
    <source>
        <dbReference type="ARBA" id="ARBA00022574"/>
    </source>
</evidence>
<evidence type="ECO:0000256" key="4">
    <source>
        <dbReference type="SAM" id="Coils"/>
    </source>
</evidence>
<evidence type="ECO:0000313" key="6">
    <source>
        <dbReference type="EMBL" id="CAI9932478.1"/>
    </source>
</evidence>
<feature type="domain" description="NACHT" evidence="5">
    <location>
        <begin position="521"/>
        <end position="671"/>
    </location>
</feature>
<keyword evidence="4" id="KW-0175">Coiled coil</keyword>
<dbReference type="InterPro" id="IPR019775">
    <property type="entry name" value="WD40_repeat_CS"/>
</dbReference>
<dbReference type="PANTHER" id="PTHR19848">
    <property type="entry name" value="WD40 REPEAT PROTEIN"/>
    <property type="match status" value="1"/>
</dbReference>
<dbReference type="Pfam" id="PF05729">
    <property type="entry name" value="NACHT"/>
    <property type="match status" value="1"/>
</dbReference>
<reference evidence="6" key="1">
    <citation type="submission" date="2023-06" db="EMBL/GenBank/DDBJ databases">
        <authorList>
            <person name="Kurt Z."/>
        </authorList>
    </citation>
    <scope>NUCLEOTIDE SEQUENCE</scope>
</reference>
<dbReference type="InterPro" id="IPR015943">
    <property type="entry name" value="WD40/YVTN_repeat-like_dom_sf"/>
</dbReference>
<dbReference type="InterPro" id="IPR001646">
    <property type="entry name" value="5peptide_repeat"/>
</dbReference>
<dbReference type="InterPro" id="IPR027417">
    <property type="entry name" value="P-loop_NTPase"/>
</dbReference>
<dbReference type="EMBL" id="CAXDID020000052">
    <property type="protein sequence ID" value="CAL6005815.1"/>
    <property type="molecule type" value="Genomic_DNA"/>
</dbReference>
<comment type="caution">
    <text evidence="6">The sequence shown here is derived from an EMBL/GenBank/DDBJ whole genome shotgun (WGS) entry which is preliminary data.</text>
</comment>
<organism evidence="6">
    <name type="scientific">Hexamita inflata</name>
    <dbReference type="NCBI Taxonomy" id="28002"/>
    <lineage>
        <taxon>Eukaryota</taxon>
        <taxon>Metamonada</taxon>
        <taxon>Diplomonadida</taxon>
        <taxon>Hexamitidae</taxon>
        <taxon>Hexamitinae</taxon>
        <taxon>Hexamita</taxon>
    </lineage>
</organism>
<dbReference type="SUPFAM" id="SSF141571">
    <property type="entry name" value="Pentapeptide repeat-like"/>
    <property type="match status" value="1"/>
</dbReference>
<dbReference type="InterPro" id="IPR007111">
    <property type="entry name" value="NACHT_NTPase"/>
</dbReference>